<evidence type="ECO:0000313" key="4">
    <source>
        <dbReference type="Proteomes" id="UP000693970"/>
    </source>
</evidence>
<feature type="compositionally biased region" description="Basic and acidic residues" evidence="1">
    <location>
        <begin position="2796"/>
        <end position="2810"/>
    </location>
</feature>
<feature type="domain" description="Ubiquitin-like" evidence="2">
    <location>
        <begin position="1909"/>
        <end position="1977"/>
    </location>
</feature>
<feature type="domain" description="Ubiquitin-like" evidence="2">
    <location>
        <begin position="2000"/>
        <end position="2051"/>
    </location>
</feature>
<feature type="region of interest" description="Disordered" evidence="1">
    <location>
        <begin position="75"/>
        <end position="101"/>
    </location>
</feature>
<dbReference type="GO" id="GO:0070628">
    <property type="term" value="F:proteasome binding"/>
    <property type="evidence" value="ECO:0007669"/>
    <property type="project" value="TreeGrafter"/>
</dbReference>
<feature type="compositionally biased region" description="Low complexity" evidence="1">
    <location>
        <begin position="1"/>
        <end position="14"/>
    </location>
</feature>
<feature type="domain" description="Ubiquitin-like" evidence="2">
    <location>
        <begin position="1263"/>
        <end position="1315"/>
    </location>
</feature>
<comment type="caution">
    <text evidence="3">The sequence shown here is derived from an EMBL/GenBank/DDBJ whole genome shotgun (WGS) entry which is preliminary data.</text>
</comment>
<feature type="compositionally biased region" description="Low complexity" evidence="1">
    <location>
        <begin position="277"/>
        <end position="314"/>
    </location>
</feature>
<feature type="domain" description="Ubiquitin-like" evidence="2">
    <location>
        <begin position="1051"/>
        <end position="1108"/>
    </location>
</feature>
<feature type="domain" description="Ubiquitin-like" evidence="2">
    <location>
        <begin position="1610"/>
        <end position="1678"/>
    </location>
</feature>
<feature type="domain" description="Ubiquitin-like" evidence="2">
    <location>
        <begin position="765"/>
        <end position="824"/>
    </location>
</feature>
<protein>
    <submittedName>
        <fullName evidence="3">Ubiquitin family protein</fullName>
    </submittedName>
</protein>
<reference evidence="3" key="1">
    <citation type="journal article" date="2021" name="Sci. Rep.">
        <title>Diploid genomic architecture of Nitzschia inconspicua, an elite biomass production diatom.</title>
        <authorList>
            <person name="Oliver A."/>
            <person name="Podell S."/>
            <person name="Pinowska A."/>
            <person name="Traller J.C."/>
            <person name="Smith S.R."/>
            <person name="McClure R."/>
            <person name="Beliaev A."/>
            <person name="Bohutskyi P."/>
            <person name="Hill E.A."/>
            <person name="Rabines A."/>
            <person name="Zheng H."/>
            <person name="Allen L.Z."/>
            <person name="Kuo A."/>
            <person name="Grigoriev I.V."/>
            <person name="Allen A.E."/>
            <person name="Hazlebeck D."/>
            <person name="Allen E.E."/>
        </authorList>
    </citation>
    <scope>NUCLEOTIDE SEQUENCE</scope>
    <source>
        <strain evidence="3">Hildebrandi</strain>
    </source>
</reference>
<dbReference type="Proteomes" id="UP000693970">
    <property type="component" value="Unassembled WGS sequence"/>
</dbReference>
<dbReference type="GO" id="GO:0043130">
    <property type="term" value="F:ubiquitin binding"/>
    <property type="evidence" value="ECO:0007669"/>
    <property type="project" value="TreeGrafter"/>
</dbReference>
<feature type="domain" description="Ubiquitin-like" evidence="2">
    <location>
        <begin position="2207"/>
        <end position="2267"/>
    </location>
</feature>
<feature type="domain" description="Ubiquitin-like" evidence="2">
    <location>
        <begin position="349"/>
        <end position="421"/>
    </location>
</feature>
<feature type="domain" description="Ubiquitin-like" evidence="2">
    <location>
        <begin position="2510"/>
        <end position="2568"/>
    </location>
</feature>
<dbReference type="GO" id="GO:0005654">
    <property type="term" value="C:nucleoplasm"/>
    <property type="evidence" value="ECO:0007669"/>
    <property type="project" value="TreeGrafter"/>
</dbReference>
<feature type="domain" description="Ubiquitin-like" evidence="2">
    <location>
        <begin position="424"/>
        <end position="493"/>
    </location>
</feature>
<dbReference type="GO" id="GO:0043161">
    <property type="term" value="P:proteasome-mediated ubiquitin-dependent protein catabolic process"/>
    <property type="evidence" value="ECO:0007669"/>
    <property type="project" value="TreeGrafter"/>
</dbReference>
<feature type="domain" description="Ubiquitin-like" evidence="2">
    <location>
        <begin position="2721"/>
        <end position="2772"/>
    </location>
</feature>
<feature type="compositionally biased region" description="Low complexity" evidence="1">
    <location>
        <begin position="75"/>
        <end position="90"/>
    </location>
</feature>
<name>A0A9K3M0E8_9STRA</name>
<dbReference type="EMBL" id="JAGRRH010000003">
    <property type="protein sequence ID" value="KAG7371765.1"/>
    <property type="molecule type" value="Genomic_DNA"/>
</dbReference>
<evidence type="ECO:0000259" key="2">
    <source>
        <dbReference type="PROSITE" id="PS50053"/>
    </source>
</evidence>
<dbReference type="CDD" id="cd17039">
    <property type="entry name" value="Ubl_ubiquitin_like"/>
    <property type="match status" value="19"/>
</dbReference>
<dbReference type="PANTHER" id="PTHR10621">
    <property type="entry name" value="UV EXCISION REPAIR PROTEIN RAD23"/>
    <property type="match status" value="1"/>
</dbReference>
<feature type="domain" description="Ubiquitin-like" evidence="2">
    <location>
        <begin position="1186"/>
        <end position="1241"/>
    </location>
</feature>
<evidence type="ECO:0000256" key="1">
    <source>
        <dbReference type="SAM" id="MobiDB-lite"/>
    </source>
</evidence>
<dbReference type="GO" id="GO:0031593">
    <property type="term" value="F:polyubiquitin modification-dependent protein binding"/>
    <property type="evidence" value="ECO:0007669"/>
    <property type="project" value="TreeGrafter"/>
</dbReference>
<dbReference type="GO" id="GO:0005829">
    <property type="term" value="C:cytosol"/>
    <property type="evidence" value="ECO:0007669"/>
    <property type="project" value="TreeGrafter"/>
</dbReference>
<gene>
    <name evidence="3" type="ORF">IV203_017907</name>
</gene>
<feature type="domain" description="Ubiquitin-like" evidence="2">
    <location>
        <begin position="1465"/>
        <end position="1535"/>
    </location>
</feature>
<accession>A0A9K3M0E8</accession>
<sequence>MSNSSLFHNSSGSLTGIDDGMRPHMIPVNKESAWVYPKGVEIVKDKSKTHQGIWQDNNSNNKKFSVTHTFKQFAKNTSSTSNNSNTKKTNQPSSIEGEEVWIFRKDDPQGIDSRVLEENPIQGKWGYAPAVKKKKRGDKTIILQKNIDPLDMWFYPPNTKDSDIPSNCTIMGDWIKPQDQNNDHNMASAPSDKDKTGDKQWNMFGNNSKERRKIIPGKKKSDPSVQTSSESKKVTPETCNNVISTTTGMPTTPKMSSSKTATASKKKKEVSKRDSSLSKSSPPTTPAKKSNLSKPSSTASLDSSMSSIQSPPQSAKRKSKRVLPTSPGSLQSSISSITSSKRALGSDDFQIMVRRQPTLEVFPLTVQPSYKIAQVKQKINRTRGIPMDEIKLSHKDRPLDKVGPKETLSSLGIRNRDTVDLAGFTVYIRTLKGKKYVLNNVDVELPVDKLREMAAERDKTPVEKIGLYFNKQVLQCGTPLTRYKVKSKSVIELKYDSAGIIAAEQKVYTRRADVPRRQVAPSARPPQKKPSITLKKMTAPTPEATVDINIIPADKDGSPVKLTIGPKDTTDDVLRKAAKKIGVLRSDLVLIQSGGSTIADGNYQPQNGDTLRVAPIVTIELPDQSFVKTTLVPGQNNTLEDIKRQILESHDIPVDAQVLVTENNDGGDNNDEFGQDAVVTQNKFFKLHVKRPSKTISVRGPDDKLHTIVLEADETSLDLWKKAGEAVGIPLDELCLTMDESDEELDQDEYTPNDGDVLAVVVPPSSITVTLPNGDKFELEVMPTATIAELKEVLEEETGTTQDQHKLFLLDGDVELSDDKQLSEDMDLRLELKVFGASAVDVVENEPATECISVTIRKADGQMVQVQLDQDVSAMDARKLMSDQTGIPIQDLRLSKDGSEELKKGYVPTDGDVLKIIPPRLSVKTAEGDIIHLDILPNDTEHSLRCRIAHKVGLPESELALLKGEKKVEEGYLPSNGDELRLKPRKISVLGLDGTFFQIALSSDDTPESIRRKISKEASIPLKDVVLSKDEKRVDAQYMPSSGEVLKIVPSSISITLPDGTCINAPTRSNSTVASIKEYIEHREGIKKCQITLVDVDGKELNDDLPVGRDSEVHVQFKKNEITINTPDENAFTIEIDANEAVVTLRDMISTKLGIPSQEIRLSMEDEELSGSFVLSNGDVVTVEPPSVVVSLPNGESLELAASKDTTVADIKEVLMDETSVPIQKQKLFVEGGQEPMDDETAITKDLKIRMEVEEVAALKESFTVTVQSPNEQTFPIEIFPDDSILELKRKVARSVNVPIKDLRLSKDEVEIGDDFQPMDGDVLCILSPTITVELPNQEFVELEALPDTTIGDIKLALEEETGIAKDKQYIFSSAENGDVVLSDDTPITKDLVVKLEESTQVKVKDFVGNEIAFDIAPRSDMKSLRSQVAAKIGIQAKDLRLTNGNEEVKSCNFSNGDVLTLLPPRVIVQFPDGSKKEFSVFPTQKIIDLKKLIERKTGMGPGSQRIFFYQKNDELDDSVIFSRSDFVDRTVLQVRYDKPEVTVLLPDGRKLSMKLEFSDTKNDVRFKVARDIGGGIAAQDLRLLLDGKEIDRKYKPITGHVLSVQAHVIKVEMPDGSKLSLTVIPTQTIADIKDMIEQITGLPMDSLCIFLKSRMENLADDEPVSRFDFDNSTILEVRSPDGSPEVEVQLPDGNSFHLVIDPEKSLSEIKKTIEEQFGLPIGEIKLNGELLQAPDTKPLLSYLGTSIRSDSVICVEAPEMTLALPGNGKRVRLKVLPNMTVGDLKKRLIEEHPEVTGKWDDYVFRTSNSEEQVDDRTSVKNLDLNTTVNVEEKQREFEVFVERQGFETFSISVMPSDDVDDVKERISSFTNVSPEHQHLTFNGAALHEGKSLREQGLKGSCSISLEPMQLQVKLFNGTPLDLSVKPTYDIRKVKDLICEETSIDPANQTLLFDGKVLKDKMAISDIDVCSGDVLQLETFGISVLCWSGDVIELNGIGRNSTIDDVMEMVTKTKGVPKEKQRITRGGQDLSKLATKTLRDLDIQNKGVLMLDNPEKMLVTTTPTKRATAPFSFLQKATNLLSSPKVHVPDEPQDTAEKQHVLSTGKEILAEEKESESSSCEEASESSDEEGIAAINDTFEITVITPDITPVTVNICTSDSPSDVRYKISEQVGISMELLRLSRHGHDSIVDEDFIPSEGDILTVEPPSITVTSEDGSIFELSALLNTTIHDVKKYLQDQTGTPIDLQKLVLANGNGESLTDDAPITKDMHLNLTTNNSTTEDSDEESEGESSTETEQKESSITIALPDGKVISVEITGSDLARDIRKKIAKAIGTSVKHLRLSKNGRVIDKKYLPSPGDSLSVMPPDLCITLPDGSNVTIPVVPPTTIDDVKAFLEKETGTAANEQELYYYGLHGKELLTEIPSSNEDIDIKLQVTAKKQPRLITIQTPDEESFVIEVKDSDTAKEFRKRVAKRAGFSMKGLRLTMSGIEVDAKYLPLHGDVLRVEPPVVVIEFVDGETMELEAMPGTTVEDIKDILEEEMGILKSNQKLVSMESNGKEWEDDRSITKDVRLRLIEFEEEELYDEITVDDSIEDIDDSQNGREEQEMVRLDDGSPIDSSRRQLGMFEIHVHEPKGGYKHTFEFKPDTTINDIKIKIPFHARVAENMDDQVITWNGTLLDNKKTLSECNVKNGDILTLEKYFINISHFGMENVEFEDISCYDTVGALKGKLAKQQSLSKEEQQLTIQGIGTSLDDNFKTLKQYGVGHGAVLILQEDTKRSNTRASSRDEDDEPSGTLEERLAKIKERAEARKRAKAGKR</sequence>
<dbReference type="Pfam" id="PF00240">
    <property type="entry name" value="ubiquitin"/>
    <property type="match status" value="7"/>
</dbReference>
<feature type="region of interest" description="Disordered" evidence="1">
    <location>
        <begin position="174"/>
        <end position="339"/>
    </location>
</feature>
<feature type="domain" description="Ubiquitin-like" evidence="2">
    <location>
        <begin position="1685"/>
        <end position="1733"/>
    </location>
</feature>
<feature type="compositionally biased region" description="Polar residues" evidence="1">
    <location>
        <begin position="237"/>
        <end position="248"/>
    </location>
</feature>
<feature type="domain" description="Ubiquitin-like" evidence="2">
    <location>
        <begin position="2626"/>
        <end position="2697"/>
    </location>
</feature>
<feature type="region of interest" description="Disordered" evidence="1">
    <location>
        <begin position="2775"/>
        <end position="2818"/>
    </location>
</feature>
<feature type="region of interest" description="Disordered" evidence="1">
    <location>
        <begin position="513"/>
        <end position="539"/>
    </location>
</feature>
<feature type="compositionally biased region" description="Acidic residues" evidence="1">
    <location>
        <begin position="2281"/>
        <end position="2293"/>
    </location>
</feature>
<feature type="region of interest" description="Disordered" evidence="1">
    <location>
        <begin position="1"/>
        <end position="22"/>
    </location>
</feature>
<dbReference type="InterPro" id="IPR000626">
    <property type="entry name" value="Ubiquitin-like_dom"/>
</dbReference>
<feature type="region of interest" description="Disordered" evidence="1">
    <location>
        <begin position="2273"/>
        <end position="2304"/>
    </location>
</feature>
<dbReference type="OrthoDB" id="1885901at2759"/>
<feature type="region of interest" description="Disordered" evidence="1">
    <location>
        <begin position="2109"/>
        <end position="2130"/>
    </location>
</feature>
<organism evidence="3 4">
    <name type="scientific">Nitzschia inconspicua</name>
    <dbReference type="NCBI Taxonomy" id="303405"/>
    <lineage>
        <taxon>Eukaryota</taxon>
        <taxon>Sar</taxon>
        <taxon>Stramenopiles</taxon>
        <taxon>Ochrophyta</taxon>
        <taxon>Bacillariophyta</taxon>
        <taxon>Bacillariophyceae</taxon>
        <taxon>Bacillariophycidae</taxon>
        <taxon>Bacillariales</taxon>
        <taxon>Bacillariaceae</taxon>
        <taxon>Nitzschia</taxon>
    </lineage>
</organism>
<evidence type="ECO:0000313" key="3">
    <source>
        <dbReference type="EMBL" id="KAG7371765.1"/>
    </source>
</evidence>
<feature type="domain" description="Ubiquitin-like" evidence="2">
    <location>
        <begin position="2444"/>
        <end position="2492"/>
    </location>
</feature>
<dbReference type="PROSITE" id="PS50053">
    <property type="entry name" value="UBIQUITIN_2"/>
    <property type="match status" value="19"/>
</dbReference>
<proteinExistence type="predicted"/>
<feature type="domain" description="Ubiquitin-like" evidence="2">
    <location>
        <begin position="1120"/>
        <end position="1195"/>
    </location>
</feature>
<dbReference type="PANTHER" id="PTHR10621:SF0">
    <property type="entry name" value="UV EXCISION REPAIR PROTEIN RAD23"/>
    <property type="match status" value="1"/>
</dbReference>
<feature type="domain" description="Ubiquitin-like" evidence="2">
    <location>
        <begin position="852"/>
        <end position="898"/>
    </location>
</feature>
<feature type="domain" description="Ubiquitin-like" evidence="2">
    <location>
        <begin position="1838"/>
        <end position="1906"/>
    </location>
</feature>
<feature type="compositionally biased region" description="Low complexity" evidence="1">
    <location>
        <begin position="324"/>
        <end position="339"/>
    </location>
</feature>
<feature type="compositionally biased region" description="Low complexity" evidence="1">
    <location>
        <begin position="249"/>
        <end position="263"/>
    </location>
</feature>
<dbReference type="SMART" id="SM00213">
    <property type="entry name" value="UBQ"/>
    <property type="match status" value="18"/>
</dbReference>
<keyword evidence="4" id="KW-1185">Reference proteome</keyword>
<reference evidence="3" key="2">
    <citation type="submission" date="2021-04" db="EMBL/GenBank/DDBJ databases">
        <authorList>
            <person name="Podell S."/>
        </authorList>
    </citation>
    <scope>NUCLEOTIDE SEQUENCE</scope>
    <source>
        <strain evidence="3">Hildebrandi</strain>
    </source>
</reference>